<dbReference type="InterPro" id="IPR003661">
    <property type="entry name" value="HisK_dim/P_dom"/>
</dbReference>
<gene>
    <name evidence="19" type="ORF">LTR62_002251</name>
</gene>
<organism evidence="19 20">
    <name type="scientific">Meristemomyces frigidus</name>
    <dbReference type="NCBI Taxonomy" id="1508187"/>
    <lineage>
        <taxon>Eukaryota</taxon>
        <taxon>Fungi</taxon>
        <taxon>Dikarya</taxon>
        <taxon>Ascomycota</taxon>
        <taxon>Pezizomycotina</taxon>
        <taxon>Dothideomycetes</taxon>
        <taxon>Dothideomycetidae</taxon>
        <taxon>Mycosphaerellales</taxon>
        <taxon>Teratosphaeriaceae</taxon>
        <taxon>Meristemomyces</taxon>
    </lineage>
</organism>
<keyword evidence="8" id="KW-0418">Kinase</keyword>
<comment type="subcellular location">
    <subcellularLocation>
        <location evidence="2">Membrane</location>
    </subcellularLocation>
</comment>
<feature type="compositionally biased region" description="Polar residues" evidence="15">
    <location>
        <begin position="911"/>
        <end position="921"/>
    </location>
</feature>
<comment type="catalytic activity">
    <reaction evidence="1">
        <text>ATP + protein L-histidine = ADP + protein N-phospho-L-histidine.</text>
        <dbReference type="EC" id="2.7.13.3"/>
    </reaction>
</comment>
<feature type="region of interest" description="Disordered" evidence="15">
    <location>
        <begin position="1096"/>
        <end position="1127"/>
    </location>
</feature>
<dbReference type="PANTHER" id="PTHR43047">
    <property type="entry name" value="TWO-COMPONENT HISTIDINE PROTEIN KINASE"/>
    <property type="match status" value="1"/>
</dbReference>
<dbReference type="Pfam" id="PF02518">
    <property type="entry name" value="HATPase_c"/>
    <property type="match status" value="1"/>
</dbReference>
<dbReference type="SUPFAM" id="SSF55874">
    <property type="entry name" value="ATPase domain of HSP90 chaperone/DNA topoisomerase II/histidine kinase"/>
    <property type="match status" value="1"/>
</dbReference>
<dbReference type="GO" id="GO:0009927">
    <property type="term" value="F:histidine phosphotransfer kinase activity"/>
    <property type="evidence" value="ECO:0007669"/>
    <property type="project" value="TreeGrafter"/>
</dbReference>
<dbReference type="InterPro" id="IPR036890">
    <property type="entry name" value="HATPase_C_sf"/>
</dbReference>
<evidence type="ECO:0000256" key="1">
    <source>
        <dbReference type="ARBA" id="ARBA00000085"/>
    </source>
</evidence>
<sequence>MRLPIREQLALLVLTTSLTSLAIISSSLWINSENSIKGQTLSTLSLTASLKASQLSSNLNVLQSIVQAEATRSPLQIALQNYEYGNVTAADWEAAHSNLGVTLGDGGITALLLQARVFPKDASGPAASSALLNVTGQARLDGQLLLGYNYSSGKEVFLGDPGPGYPSVLYPNLTYASKVVNNTINGPLAFSDGVPLYLNSSLLLGPLQVNASFALISLTVPVISNAAGNIIGWLTIVIDGVLLYEVVNSNKGLRSTGIVLLVGPDVPGNQFPSGWGNTTDAAEDYPVRYVLPPTRNSSRGIRHSSHQGPFSMQSYPAVLDAFTASAGTDDNEGSLLSTYNEDNASVSVGYAVTQTTFCDWALLVEQAHSEVVAPLHHFRQIILACVLGTTGGFLLISFPIAHFSVRPIRRLCAATRLSVTAPSSAGGDGSSSYAAVNEGENPTHGIEKENPWIKLFGRRWREQTTTATAAEEARANVWRIPGKVQETKHFVQDELTDLTKTFNEMTAELSRQYENLESRVQLRTQELEISKKAAEAANESKTLFIANMSHELKTPLNGILGMCALCMQEEDQREIKRSVSIIQKSGDLLLSLLTDILTFSKNQAGQGLSLDESEFRLADMSSQVTSIFRKQAKDSSINLRVSFHGWNQMLPASGADASLEPQDTERVRDVLLLGDEQRILQVIINLVSNGLKFNHAEGSVEVRFTCLGCIGRKTSTPARRTGSKRQMQSNREGNSSLLNPNDQGNALSHSRSFTSLSNNDQEAAREDTSLEPLRQRSVPGSLSIDTSHIMFECEVKDTGPGIPENQQERIFESFVQGDLGLAKKHQGTGLGLSICSQLVRLLRGTLTLESEVGVGSTFTMRVPLRLLKEQAGSPATAHGDKKSLRGSLDVATEIDEDTTKRDSPLSDFPVRSQQGATSSRPGSEIASIPALSSPGQRARDSKAAPDSTPQHVVVNGRADVEMSPKNNGIRVLVAEDNKVNQEVILRMLKLEKLRDVTVANDGQEAFDLVKESMAQQNLFHIIFMDIQMPNVDGLQSTRLIRSVGYSAPVVALTAFSEESNVKECMDAGMDHFIPKPIRRAALKQVLNRFCCSATPTQEHTATNGNDSRTNEAEAYCHASQRETEPKA</sequence>
<evidence type="ECO:0000256" key="4">
    <source>
        <dbReference type="ARBA" id="ARBA00022553"/>
    </source>
</evidence>
<dbReference type="InterPro" id="IPR001789">
    <property type="entry name" value="Sig_transdc_resp-reg_receiver"/>
</dbReference>
<keyword evidence="7" id="KW-0547">Nucleotide-binding</keyword>
<keyword evidence="11" id="KW-0902">Two-component regulatory system</keyword>
<dbReference type="InterPro" id="IPR003660">
    <property type="entry name" value="HAMP_dom"/>
</dbReference>
<dbReference type="PROSITE" id="PS50109">
    <property type="entry name" value="HIS_KIN"/>
    <property type="match status" value="1"/>
</dbReference>
<dbReference type="InterPro" id="IPR036097">
    <property type="entry name" value="HisK_dim/P_sf"/>
</dbReference>
<evidence type="ECO:0000256" key="14">
    <source>
        <dbReference type="PROSITE-ProRule" id="PRU00169"/>
    </source>
</evidence>
<dbReference type="PROSITE" id="PS50110">
    <property type="entry name" value="RESPONSE_REGULATORY"/>
    <property type="match status" value="1"/>
</dbReference>
<dbReference type="InterPro" id="IPR003594">
    <property type="entry name" value="HATPase_dom"/>
</dbReference>
<evidence type="ECO:0000256" key="8">
    <source>
        <dbReference type="ARBA" id="ARBA00022777"/>
    </source>
</evidence>
<dbReference type="Pfam" id="PF00072">
    <property type="entry name" value="Response_reg"/>
    <property type="match status" value="1"/>
</dbReference>
<feature type="domain" description="Response regulatory" evidence="17">
    <location>
        <begin position="970"/>
        <end position="1090"/>
    </location>
</feature>
<dbReference type="Pfam" id="PF00512">
    <property type="entry name" value="HisKA"/>
    <property type="match status" value="1"/>
</dbReference>
<keyword evidence="13" id="KW-0325">Glycoprotein</keyword>
<evidence type="ECO:0000256" key="3">
    <source>
        <dbReference type="ARBA" id="ARBA00012438"/>
    </source>
</evidence>
<dbReference type="SMART" id="SM00387">
    <property type="entry name" value="HATPase_c"/>
    <property type="match status" value="1"/>
</dbReference>
<evidence type="ECO:0000256" key="6">
    <source>
        <dbReference type="ARBA" id="ARBA00022692"/>
    </source>
</evidence>
<evidence type="ECO:0000256" key="13">
    <source>
        <dbReference type="ARBA" id="ARBA00023180"/>
    </source>
</evidence>
<comment type="caution">
    <text evidence="19">The sequence shown here is derived from an EMBL/GenBank/DDBJ whole genome shotgun (WGS) entry which is preliminary data.</text>
</comment>
<dbReference type="InterPro" id="IPR011006">
    <property type="entry name" value="CheY-like_superfamily"/>
</dbReference>
<feature type="domain" description="HAMP" evidence="18">
    <location>
        <begin position="492"/>
        <end position="514"/>
    </location>
</feature>
<accession>A0AAN7YHN0</accession>
<evidence type="ECO:0000256" key="11">
    <source>
        <dbReference type="ARBA" id="ARBA00023012"/>
    </source>
</evidence>
<feature type="domain" description="Histidine kinase" evidence="16">
    <location>
        <begin position="547"/>
        <end position="866"/>
    </location>
</feature>
<dbReference type="CDD" id="cd17546">
    <property type="entry name" value="REC_hyHK_CKI1_RcsC-like"/>
    <property type="match status" value="1"/>
</dbReference>
<keyword evidence="9" id="KW-0067">ATP-binding</keyword>
<evidence type="ECO:0000256" key="2">
    <source>
        <dbReference type="ARBA" id="ARBA00004370"/>
    </source>
</evidence>
<dbReference type="SMART" id="SM00448">
    <property type="entry name" value="REC"/>
    <property type="match status" value="1"/>
</dbReference>
<evidence type="ECO:0000256" key="10">
    <source>
        <dbReference type="ARBA" id="ARBA00022989"/>
    </source>
</evidence>
<dbReference type="GO" id="GO:0000155">
    <property type="term" value="F:phosphorelay sensor kinase activity"/>
    <property type="evidence" value="ECO:0007669"/>
    <property type="project" value="InterPro"/>
</dbReference>
<dbReference type="GO" id="GO:0007234">
    <property type="term" value="P:osmosensory signaling via phosphorelay pathway"/>
    <property type="evidence" value="ECO:0007669"/>
    <property type="project" value="UniProtKB-ARBA"/>
</dbReference>
<dbReference type="AlphaFoldDB" id="A0AAN7YHN0"/>
<proteinExistence type="predicted"/>
<feature type="compositionally biased region" description="Polar residues" evidence="15">
    <location>
        <begin position="1096"/>
        <end position="1107"/>
    </location>
</feature>
<dbReference type="CDD" id="cd00082">
    <property type="entry name" value="HisKA"/>
    <property type="match status" value="1"/>
</dbReference>
<dbReference type="Gene3D" id="3.40.50.2300">
    <property type="match status" value="1"/>
</dbReference>
<reference evidence="19" key="1">
    <citation type="submission" date="2023-08" db="EMBL/GenBank/DDBJ databases">
        <title>Black Yeasts Isolated from many extreme environments.</title>
        <authorList>
            <person name="Coleine C."/>
            <person name="Stajich J.E."/>
            <person name="Selbmann L."/>
        </authorList>
    </citation>
    <scope>NUCLEOTIDE SEQUENCE</scope>
    <source>
        <strain evidence="19">CCFEE 5401</strain>
    </source>
</reference>
<dbReference type="InterPro" id="IPR004358">
    <property type="entry name" value="Sig_transdc_His_kin-like_C"/>
</dbReference>
<dbReference type="SUPFAM" id="SSF47384">
    <property type="entry name" value="Homodimeric domain of signal transducing histidine kinase"/>
    <property type="match status" value="1"/>
</dbReference>
<dbReference type="GO" id="GO:0005886">
    <property type="term" value="C:plasma membrane"/>
    <property type="evidence" value="ECO:0007669"/>
    <property type="project" value="UniProtKB-ARBA"/>
</dbReference>
<dbReference type="SMART" id="SM00388">
    <property type="entry name" value="HisKA"/>
    <property type="match status" value="1"/>
</dbReference>
<protein>
    <recommendedName>
        <fullName evidence="3">histidine kinase</fullName>
        <ecNumber evidence="3">2.7.13.3</ecNumber>
    </recommendedName>
</protein>
<dbReference type="SUPFAM" id="SSF52172">
    <property type="entry name" value="CheY-like"/>
    <property type="match status" value="1"/>
</dbReference>
<dbReference type="Proteomes" id="UP001310890">
    <property type="component" value="Unassembled WGS sequence"/>
</dbReference>
<dbReference type="FunFam" id="3.40.50.2300:FF:000289">
    <property type="entry name" value="Osmosensing histidine protein kinase SLN1"/>
    <property type="match status" value="1"/>
</dbReference>
<evidence type="ECO:0000256" key="15">
    <source>
        <dbReference type="SAM" id="MobiDB-lite"/>
    </source>
</evidence>
<feature type="modified residue" description="4-aspartylphosphate" evidence="14">
    <location>
        <position position="1025"/>
    </location>
</feature>
<evidence type="ECO:0000259" key="16">
    <source>
        <dbReference type="PROSITE" id="PS50109"/>
    </source>
</evidence>
<keyword evidence="6" id="KW-0812">Transmembrane</keyword>
<evidence type="ECO:0000313" key="19">
    <source>
        <dbReference type="EMBL" id="KAK5114678.1"/>
    </source>
</evidence>
<name>A0AAN7YHN0_9PEZI</name>
<evidence type="ECO:0000259" key="17">
    <source>
        <dbReference type="PROSITE" id="PS50110"/>
    </source>
</evidence>
<evidence type="ECO:0000256" key="7">
    <source>
        <dbReference type="ARBA" id="ARBA00022741"/>
    </source>
</evidence>
<dbReference type="EMBL" id="JAVRRL010000016">
    <property type="protein sequence ID" value="KAK5114678.1"/>
    <property type="molecule type" value="Genomic_DNA"/>
</dbReference>
<evidence type="ECO:0000313" key="20">
    <source>
        <dbReference type="Proteomes" id="UP001310890"/>
    </source>
</evidence>
<dbReference type="InterPro" id="IPR005467">
    <property type="entry name" value="His_kinase_dom"/>
</dbReference>
<keyword evidence="5" id="KW-0808">Transferase</keyword>
<dbReference type="Gene3D" id="3.30.565.10">
    <property type="entry name" value="Histidine kinase-like ATPase, C-terminal domain"/>
    <property type="match status" value="1"/>
</dbReference>
<dbReference type="EC" id="2.7.13.3" evidence="3"/>
<dbReference type="Gene3D" id="1.10.287.130">
    <property type="match status" value="1"/>
</dbReference>
<evidence type="ECO:0000256" key="5">
    <source>
        <dbReference type="ARBA" id="ARBA00022679"/>
    </source>
</evidence>
<keyword evidence="4 14" id="KW-0597">Phosphoprotein</keyword>
<dbReference type="PRINTS" id="PR00344">
    <property type="entry name" value="BCTRLSENSOR"/>
</dbReference>
<keyword evidence="10" id="KW-1133">Transmembrane helix</keyword>
<dbReference type="GO" id="GO:0005524">
    <property type="term" value="F:ATP binding"/>
    <property type="evidence" value="ECO:0007669"/>
    <property type="project" value="UniProtKB-KW"/>
</dbReference>
<evidence type="ECO:0000259" key="18">
    <source>
        <dbReference type="PROSITE" id="PS50885"/>
    </source>
</evidence>
<dbReference type="FunFam" id="1.10.287.130:FF:000004">
    <property type="entry name" value="Ethylene receptor 1"/>
    <property type="match status" value="1"/>
</dbReference>
<feature type="region of interest" description="Disordered" evidence="15">
    <location>
        <begin position="894"/>
        <end position="950"/>
    </location>
</feature>
<keyword evidence="12" id="KW-0472">Membrane</keyword>
<dbReference type="PANTHER" id="PTHR43047:SF72">
    <property type="entry name" value="OSMOSENSING HISTIDINE PROTEIN KINASE SLN1"/>
    <property type="match status" value="1"/>
</dbReference>
<feature type="compositionally biased region" description="Polar residues" evidence="15">
    <location>
        <begin position="715"/>
        <end position="761"/>
    </location>
</feature>
<evidence type="ECO:0000256" key="12">
    <source>
        <dbReference type="ARBA" id="ARBA00023136"/>
    </source>
</evidence>
<dbReference type="PROSITE" id="PS50885">
    <property type="entry name" value="HAMP"/>
    <property type="match status" value="1"/>
</dbReference>
<feature type="region of interest" description="Disordered" evidence="15">
    <location>
        <begin position="715"/>
        <end position="778"/>
    </location>
</feature>
<evidence type="ECO:0000256" key="9">
    <source>
        <dbReference type="ARBA" id="ARBA00022840"/>
    </source>
</evidence>